<dbReference type="OrthoDB" id="3538998at2759"/>
<evidence type="ECO:0000313" key="2">
    <source>
        <dbReference type="EMBL" id="KAF2667245.1"/>
    </source>
</evidence>
<evidence type="ECO:0008006" key="4">
    <source>
        <dbReference type="Google" id="ProtNLM"/>
    </source>
</evidence>
<dbReference type="AlphaFoldDB" id="A0A6A6U4P5"/>
<feature type="chain" id="PRO_5025365811" description="Extracellular membrane protein CFEM domain-containing protein" evidence="1">
    <location>
        <begin position="20"/>
        <end position="320"/>
    </location>
</feature>
<sequence>MYFGRLDILFVLFANTTHAITLSFPSNGCVNPTGMDSCMKSSTQSLMTCVSQCGTDPGCVDTNSCGVANNPCVTSCFCQTYAERLNCALSSCWNKVYSCNYQAIALSAVQICPIAVARTIPFYISDNEGPGACSCNVIRLAAVFVSSQHDEIPCISSKTSGTNICNCCRISEIVSVYNENCNTTAPSAISSFGEIQFGDFENCLPTLGSVDCQNDYGFDTNIGPGFVWPQSAQPIGTGALTDKGSVMTSPLSGATLTWTLFPGEQMTAVAAPFDSKAVASGTSKTTATGTAKTSKAWNLQDTSRKLTVALAGLSYMLFLL</sequence>
<gene>
    <name evidence="2" type="ORF">BT63DRAFT_480251</name>
</gene>
<evidence type="ECO:0000313" key="3">
    <source>
        <dbReference type="Proteomes" id="UP000799302"/>
    </source>
</evidence>
<feature type="signal peptide" evidence="1">
    <location>
        <begin position="1"/>
        <end position="19"/>
    </location>
</feature>
<accession>A0A6A6U4P5</accession>
<organism evidence="2 3">
    <name type="scientific">Microthyrium microscopicum</name>
    <dbReference type="NCBI Taxonomy" id="703497"/>
    <lineage>
        <taxon>Eukaryota</taxon>
        <taxon>Fungi</taxon>
        <taxon>Dikarya</taxon>
        <taxon>Ascomycota</taxon>
        <taxon>Pezizomycotina</taxon>
        <taxon>Dothideomycetes</taxon>
        <taxon>Dothideomycetes incertae sedis</taxon>
        <taxon>Microthyriales</taxon>
        <taxon>Microthyriaceae</taxon>
        <taxon>Microthyrium</taxon>
    </lineage>
</organism>
<dbReference type="Proteomes" id="UP000799302">
    <property type="component" value="Unassembled WGS sequence"/>
</dbReference>
<keyword evidence="3" id="KW-1185">Reference proteome</keyword>
<protein>
    <recommendedName>
        <fullName evidence="4">Extracellular membrane protein CFEM domain-containing protein</fullName>
    </recommendedName>
</protein>
<keyword evidence="1" id="KW-0732">Signal</keyword>
<reference evidence="2" key="1">
    <citation type="journal article" date="2020" name="Stud. Mycol.">
        <title>101 Dothideomycetes genomes: a test case for predicting lifestyles and emergence of pathogens.</title>
        <authorList>
            <person name="Haridas S."/>
            <person name="Albert R."/>
            <person name="Binder M."/>
            <person name="Bloem J."/>
            <person name="Labutti K."/>
            <person name="Salamov A."/>
            <person name="Andreopoulos B."/>
            <person name="Baker S."/>
            <person name="Barry K."/>
            <person name="Bills G."/>
            <person name="Bluhm B."/>
            <person name="Cannon C."/>
            <person name="Castanera R."/>
            <person name="Culley D."/>
            <person name="Daum C."/>
            <person name="Ezra D."/>
            <person name="Gonzalez J."/>
            <person name="Henrissat B."/>
            <person name="Kuo A."/>
            <person name="Liang C."/>
            <person name="Lipzen A."/>
            <person name="Lutzoni F."/>
            <person name="Magnuson J."/>
            <person name="Mondo S."/>
            <person name="Nolan M."/>
            <person name="Ohm R."/>
            <person name="Pangilinan J."/>
            <person name="Park H.-J."/>
            <person name="Ramirez L."/>
            <person name="Alfaro M."/>
            <person name="Sun H."/>
            <person name="Tritt A."/>
            <person name="Yoshinaga Y."/>
            <person name="Zwiers L.-H."/>
            <person name="Turgeon B."/>
            <person name="Goodwin S."/>
            <person name="Spatafora J."/>
            <person name="Crous P."/>
            <person name="Grigoriev I."/>
        </authorList>
    </citation>
    <scope>NUCLEOTIDE SEQUENCE</scope>
    <source>
        <strain evidence="2">CBS 115976</strain>
    </source>
</reference>
<dbReference type="EMBL" id="MU004237">
    <property type="protein sequence ID" value="KAF2667245.1"/>
    <property type="molecule type" value="Genomic_DNA"/>
</dbReference>
<proteinExistence type="predicted"/>
<evidence type="ECO:0000256" key="1">
    <source>
        <dbReference type="SAM" id="SignalP"/>
    </source>
</evidence>
<name>A0A6A6U4P5_9PEZI</name>